<evidence type="ECO:0000259" key="22">
    <source>
        <dbReference type="PROSITE" id="PS51007"/>
    </source>
</evidence>
<dbReference type="CDD" id="cd13915">
    <property type="entry name" value="CuRO_HCO_II_like_2"/>
    <property type="match status" value="1"/>
</dbReference>
<dbReference type="EMBL" id="WTPX01000017">
    <property type="protein sequence ID" value="NNJ24820.1"/>
    <property type="molecule type" value="Genomic_DNA"/>
</dbReference>
<comment type="cofactor">
    <cofactor evidence="17">
        <name>Cu cation</name>
        <dbReference type="ChEBI" id="CHEBI:23378"/>
    </cofactor>
    <text evidence="17">Binds a copper A center.</text>
</comment>
<dbReference type="InterPro" id="IPR002429">
    <property type="entry name" value="CcO_II-like_C"/>
</dbReference>
<evidence type="ECO:0000313" key="24">
    <source>
        <dbReference type="Proteomes" id="UP000609651"/>
    </source>
</evidence>
<evidence type="ECO:0000256" key="13">
    <source>
        <dbReference type="ARBA" id="ARBA00023136"/>
    </source>
</evidence>
<comment type="subcellular location">
    <subcellularLocation>
        <location evidence="16">Cell membrane</location>
        <topology evidence="16">Multi-pass membrane protein</topology>
    </subcellularLocation>
    <subcellularLocation>
        <location evidence="1">Membrane</location>
        <topology evidence="1">Multi-pass membrane protein</topology>
    </subcellularLocation>
</comment>
<evidence type="ECO:0000256" key="12">
    <source>
        <dbReference type="ARBA" id="ARBA00023008"/>
    </source>
</evidence>
<comment type="similarity">
    <text evidence="2 16">Belongs to the cytochrome c oxidase subunit 2 family.</text>
</comment>
<accession>A0ABX1V9Q7</accession>
<feature type="domain" description="Cytochrome oxidase subunit II copper A binding" evidence="20">
    <location>
        <begin position="106"/>
        <end position="219"/>
    </location>
</feature>
<keyword evidence="9 16" id="KW-0249">Electron transport</keyword>
<protein>
    <recommendedName>
        <fullName evidence="17">Cytochrome c oxidase subunit 2</fullName>
        <ecNumber evidence="17">7.1.1.9</ecNumber>
    </recommendedName>
</protein>
<evidence type="ECO:0000259" key="21">
    <source>
        <dbReference type="PROSITE" id="PS50999"/>
    </source>
</evidence>
<keyword evidence="11 15" id="KW-0408">Iron</keyword>
<comment type="caution">
    <text evidence="23">The sequence shown here is derived from an EMBL/GenBank/DDBJ whole genome shotgun (WGS) entry which is preliminary data.</text>
</comment>
<evidence type="ECO:0000256" key="5">
    <source>
        <dbReference type="ARBA" id="ARBA00022660"/>
    </source>
</evidence>
<dbReference type="InterPro" id="IPR045187">
    <property type="entry name" value="CcO_II"/>
</dbReference>
<evidence type="ECO:0000256" key="8">
    <source>
        <dbReference type="ARBA" id="ARBA00022967"/>
    </source>
</evidence>
<dbReference type="EC" id="7.1.1.9" evidence="17"/>
<evidence type="ECO:0000256" key="18">
    <source>
        <dbReference type="SAM" id="MobiDB-lite"/>
    </source>
</evidence>
<organism evidence="23 24">
    <name type="scientific">Alienimonas chondri</name>
    <dbReference type="NCBI Taxonomy" id="2681879"/>
    <lineage>
        <taxon>Bacteria</taxon>
        <taxon>Pseudomonadati</taxon>
        <taxon>Planctomycetota</taxon>
        <taxon>Planctomycetia</taxon>
        <taxon>Planctomycetales</taxon>
        <taxon>Planctomycetaceae</taxon>
        <taxon>Alienimonas</taxon>
    </lineage>
</organism>
<evidence type="ECO:0000256" key="15">
    <source>
        <dbReference type="PROSITE-ProRule" id="PRU00433"/>
    </source>
</evidence>
<dbReference type="Gene3D" id="2.60.40.420">
    <property type="entry name" value="Cupredoxins - blue copper proteins"/>
    <property type="match status" value="1"/>
</dbReference>
<gene>
    <name evidence="23" type="primary">ctaC_1</name>
    <name evidence="23" type="ORF">LzC2_08800</name>
</gene>
<evidence type="ECO:0000256" key="9">
    <source>
        <dbReference type="ARBA" id="ARBA00022982"/>
    </source>
</evidence>
<dbReference type="Gene3D" id="1.10.287.90">
    <property type="match status" value="1"/>
</dbReference>
<dbReference type="PROSITE" id="PS50999">
    <property type="entry name" value="COX2_TM"/>
    <property type="match status" value="1"/>
</dbReference>
<dbReference type="Pfam" id="PF00116">
    <property type="entry name" value="COX2"/>
    <property type="match status" value="1"/>
</dbReference>
<keyword evidence="3 16" id="KW-0813">Transport</keyword>
<dbReference type="Pfam" id="PF02790">
    <property type="entry name" value="COX2_TM"/>
    <property type="match status" value="1"/>
</dbReference>
<keyword evidence="7 15" id="KW-0479">Metal-binding</keyword>
<evidence type="ECO:0000256" key="4">
    <source>
        <dbReference type="ARBA" id="ARBA00022617"/>
    </source>
</evidence>
<dbReference type="Gene3D" id="1.10.760.10">
    <property type="entry name" value="Cytochrome c-like domain"/>
    <property type="match status" value="1"/>
</dbReference>
<keyword evidence="12 17" id="KW-0186">Copper</keyword>
<comment type="catalytic activity">
    <reaction evidence="17">
        <text>4 Fe(II)-[cytochrome c] + O2 + 8 H(+)(in) = 4 Fe(III)-[cytochrome c] + 2 H2O + 4 H(+)(out)</text>
        <dbReference type="Rhea" id="RHEA:11436"/>
        <dbReference type="Rhea" id="RHEA-COMP:10350"/>
        <dbReference type="Rhea" id="RHEA-COMP:14399"/>
        <dbReference type="ChEBI" id="CHEBI:15377"/>
        <dbReference type="ChEBI" id="CHEBI:15378"/>
        <dbReference type="ChEBI" id="CHEBI:15379"/>
        <dbReference type="ChEBI" id="CHEBI:29033"/>
        <dbReference type="ChEBI" id="CHEBI:29034"/>
        <dbReference type="EC" id="7.1.1.9"/>
    </reaction>
</comment>
<proteinExistence type="inferred from homology"/>
<reference evidence="23 24" key="1">
    <citation type="journal article" date="2020" name="Syst. Appl. Microbiol.">
        <title>Alienimonas chondri sp. nov., a novel planctomycete isolated from the biofilm of the red alga Chondrus crispus.</title>
        <authorList>
            <person name="Vitorino I."/>
            <person name="Albuquerque L."/>
            <person name="Wiegand S."/>
            <person name="Kallscheuer N."/>
            <person name="da Costa M.S."/>
            <person name="Lobo-da-Cunha A."/>
            <person name="Jogler C."/>
            <person name="Lage O.M."/>
        </authorList>
    </citation>
    <scope>NUCLEOTIDE SEQUENCE [LARGE SCALE GENOMIC DNA]</scope>
    <source>
        <strain evidence="23 24">LzC2</strain>
    </source>
</reference>
<keyword evidence="10 19" id="KW-1133">Transmembrane helix</keyword>
<dbReference type="PROSITE" id="PS51007">
    <property type="entry name" value="CYTC"/>
    <property type="match status" value="1"/>
</dbReference>
<evidence type="ECO:0000256" key="14">
    <source>
        <dbReference type="ARBA" id="ARBA00024688"/>
    </source>
</evidence>
<comment type="function">
    <text evidence="14 17">Subunits I and II form the functional core of the enzyme complex. Electrons originating in cytochrome c are transferred via heme a and Cu(A) to the binuclear center formed by heme a3 and Cu(B).</text>
</comment>
<dbReference type="RefSeq" id="WP_171184176.1">
    <property type="nucleotide sequence ID" value="NZ_WTPX01000017.1"/>
</dbReference>
<feature type="transmembrane region" description="Helical" evidence="19">
    <location>
        <begin position="30"/>
        <end position="54"/>
    </location>
</feature>
<dbReference type="PANTHER" id="PTHR22888:SF9">
    <property type="entry name" value="CYTOCHROME C OXIDASE SUBUNIT 2"/>
    <property type="match status" value="1"/>
</dbReference>
<keyword evidence="13 19" id="KW-0472">Membrane</keyword>
<dbReference type="SUPFAM" id="SSF46626">
    <property type="entry name" value="Cytochrome c"/>
    <property type="match status" value="1"/>
</dbReference>
<dbReference type="InterPro" id="IPR001505">
    <property type="entry name" value="Copper_CuA"/>
</dbReference>
<keyword evidence="24" id="KW-1185">Reference proteome</keyword>
<feature type="transmembrane region" description="Helical" evidence="19">
    <location>
        <begin position="75"/>
        <end position="99"/>
    </location>
</feature>
<dbReference type="InterPro" id="IPR009056">
    <property type="entry name" value="Cyt_c-like_dom"/>
</dbReference>
<feature type="domain" description="Cytochrome c" evidence="22">
    <location>
        <begin position="231"/>
        <end position="326"/>
    </location>
</feature>
<evidence type="ECO:0000256" key="19">
    <source>
        <dbReference type="SAM" id="Phobius"/>
    </source>
</evidence>
<evidence type="ECO:0000256" key="1">
    <source>
        <dbReference type="ARBA" id="ARBA00004141"/>
    </source>
</evidence>
<dbReference type="InterPro" id="IPR036909">
    <property type="entry name" value="Cyt_c-like_dom_sf"/>
</dbReference>
<dbReference type="GO" id="GO:0016491">
    <property type="term" value="F:oxidoreductase activity"/>
    <property type="evidence" value="ECO:0007669"/>
    <property type="project" value="UniProtKB-KW"/>
</dbReference>
<evidence type="ECO:0000259" key="20">
    <source>
        <dbReference type="PROSITE" id="PS50857"/>
    </source>
</evidence>
<dbReference type="SUPFAM" id="SSF49503">
    <property type="entry name" value="Cupredoxins"/>
    <property type="match status" value="1"/>
</dbReference>
<feature type="domain" description="Cytochrome oxidase subunit II transmembrane region profile" evidence="21">
    <location>
        <begin position="8"/>
        <end position="105"/>
    </location>
</feature>
<dbReference type="InterPro" id="IPR008972">
    <property type="entry name" value="Cupredoxin"/>
</dbReference>
<dbReference type="InterPro" id="IPR011759">
    <property type="entry name" value="Cyt_c_oxidase_su2_TM_dom"/>
</dbReference>
<dbReference type="SUPFAM" id="SSF81464">
    <property type="entry name" value="Cytochrome c oxidase subunit II-like, transmembrane region"/>
    <property type="match status" value="1"/>
</dbReference>
<dbReference type="PROSITE" id="PS00078">
    <property type="entry name" value="COX2"/>
    <property type="match status" value="1"/>
</dbReference>
<evidence type="ECO:0000256" key="16">
    <source>
        <dbReference type="RuleBase" id="RU000456"/>
    </source>
</evidence>
<feature type="region of interest" description="Disordered" evidence="18">
    <location>
        <begin position="326"/>
        <end position="355"/>
    </location>
</feature>
<dbReference type="PROSITE" id="PS50857">
    <property type="entry name" value="COX2_CUA"/>
    <property type="match status" value="1"/>
</dbReference>
<keyword evidence="5 16" id="KW-0679">Respiratory chain</keyword>
<keyword evidence="8" id="KW-1278">Translocase</keyword>
<feature type="compositionally biased region" description="Acidic residues" evidence="18">
    <location>
        <begin position="345"/>
        <end position="355"/>
    </location>
</feature>
<name>A0ABX1V9Q7_9PLAN</name>
<evidence type="ECO:0000256" key="11">
    <source>
        <dbReference type="ARBA" id="ARBA00023004"/>
    </source>
</evidence>
<keyword evidence="6 16" id="KW-0812">Transmembrane</keyword>
<keyword evidence="4 15" id="KW-0349">Heme</keyword>
<dbReference type="Pfam" id="PF00034">
    <property type="entry name" value="Cytochrom_C"/>
    <property type="match status" value="1"/>
</dbReference>
<dbReference type="NCBIfam" id="TIGR02866">
    <property type="entry name" value="CoxB"/>
    <property type="match status" value="1"/>
</dbReference>
<evidence type="ECO:0000313" key="23">
    <source>
        <dbReference type="EMBL" id="NNJ24820.1"/>
    </source>
</evidence>
<dbReference type="InterPro" id="IPR036257">
    <property type="entry name" value="Cyt_c_oxidase_su2_TM_sf"/>
</dbReference>
<evidence type="ECO:0000256" key="17">
    <source>
        <dbReference type="RuleBase" id="RU004024"/>
    </source>
</evidence>
<feature type="compositionally biased region" description="Basic and acidic residues" evidence="18">
    <location>
        <begin position="326"/>
        <end position="338"/>
    </location>
</feature>
<keyword evidence="23" id="KW-0560">Oxidoreductase</keyword>
<dbReference type="Proteomes" id="UP000609651">
    <property type="component" value="Unassembled WGS sequence"/>
</dbReference>
<dbReference type="PANTHER" id="PTHR22888">
    <property type="entry name" value="CYTOCHROME C OXIDASE, SUBUNIT II"/>
    <property type="match status" value="1"/>
</dbReference>
<evidence type="ECO:0000256" key="7">
    <source>
        <dbReference type="ARBA" id="ARBA00022723"/>
    </source>
</evidence>
<evidence type="ECO:0000256" key="10">
    <source>
        <dbReference type="ARBA" id="ARBA00022989"/>
    </source>
</evidence>
<sequence length="355" mass="39829">MPFIPPLADYGDGLLFRTQASTFAENSDSLFWMITWISVVFFIIVVGAMGWFMWKYRHRPVETFAPKTPSHNLPLELTWTVIPTLLVIVIFGFGFTGYLDQRTPPADAYEVRVIAKKWNFTFVYPDAGFTDSKLYIPVGRPVRLRMVSSDVLHSFWVPAFRSKWDIVPGRDSIIWFECTEPGEYLYQCTEYCGKDHSNMIKEGGVVAVPLDEFEDKLREIKTVKIQELEDDPLGGGEALFKDAGCAACHSVDGAKNACPTWEGLWGTTKKFTDGTSAIADDAYIRESILQPDAKIAEGFRNNMPSYKGQLEELQIMALTTYIRSLSEEGRAENVERDVPPVGGEPEAEDDSGADG</sequence>
<evidence type="ECO:0000256" key="2">
    <source>
        <dbReference type="ARBA" id="ARBA00007866"/>
    </source>
</evidence>
<evidence type="ECO:0000256" key="6">
    <source>
        <dbReference type="ARBA" id="ARBA00022692"/>
    </source>
</evidence>
<dbReference type="InterPro" id="IPR014222">
    <property type="entry name" value="Cyt_c_oxidase_su2"/>
</dbReference>
<evidence type="ECO:0000256" key="3">
    <source>
        <dbReference type="ARBA" id="ARBA00022448"/>
    </source>
</evidence>